<keyword evidence="2" id="KW-0732">Signal</keyword>
<keyword evidence="1" id="KW-0472">Membrane</keyword>
<name>A0AAV5T249_9BILA</name>
<evidence type="ECO:0000256" key="1">
    <source>
        <dbReference type="SAM" id="Phobius"/>
    </source>
</evidence>
<keyword evidence="1" id="KW-0812">Transmembrane</keyword>
<feature type="transmembrane region" description="Helical" evidence="1">
    <location>
        <begin position="162"/>
        <end position="184"/>
    </location>
</feature>
<evidence type="ECO:0008006" key="5">
    <source>
        <dbReference type="Google" id="ProtNLM"/>
    </source>
</evidence>
<accession>A0AAV5T249</accession>
<dbReference type="Proteomes" id="UP001432027">
    <property type="component" value="Unassembled WGS sequence"/>
</dbReference>
<comment type="caution">
    <text evidence="3">The sequence shown here is derived from an EMBL/GenBank/DDBJ whole genome shotgun (WGS) entry which is preliminary data.</text>
</comment>
<gene>
    <name evidence="3" type="ORF">PENTCL1PPCAC_10443</name>
</gene>
<keyword evidence="1" id="KW-1133">Transmembrane helix</keyword>
<proteinExistence type="predicted"/>
<keyword evidence="4" id="KW-1185">Reference proteome</keyword>
<feature type="signal peptide" evidence="2">
    <location>
        <begin position="1"/>
        <end position="22"/>
    </location>
</feature>
<dbReference type="AlphaFoldDB" id="A0AAV5T249"/>
<evidence type="ECO:0000313" key="3">
    <source>
        <dbReference type="EMBL" id="GMS88268.1"/>
    </source>
</evidence>
<reference evidence="3" key="1">
    <citation type="submission" date="2023-10" db="EMBL/GenBank/DDBJ databases">
        <title>Genome assembly of Pristionchus species.</title>
        <authorList>
            <person name="Yoshida K."/>
            <person name="Sommer R.J."/>
        </authorList>
    </citation>
    <scope>NUCLEOTIDE SEQUENCE</scope>
    <source>
        <strain evidence="3">RS0144</strain>
    </source>
</reference>
<protein>
    <recommendedName>
        <fullName evidence="5">CX domain-containing protein</fullName>
    </recommendedName>
</protein>
<organism evidence="3 4">
    <name type="scientific">Pristionchus entomophagus</name>
    <dbReference type="NCBI Taxonomy" id="358040"/>
    <lineage>
        <taxon>Eukaryota</taxon>
        <taxon>Metazoa</taxon>
        <taxon>Ecdysozoa</taxon>
        <taxon>Nematoda</taxon>
        <taxon>Chromadorea</taxon>
        <taxon>Rhabditida</taxon>
        <taxon>Rhabditina</taxon>
        <taxon>Diplogasteromorpha</taxon>
        <taxon>Diplogasteroidea</taxon>
        <taxon>Neodiplogasteridae</taxon>
        <taxon>Pristionchus</taxon>
    </lineage>
</organism>
<feature type="chain" id="PRO_5043394583" description="CX domain-containing protein" evidence="2">
    <location>
        <begin position="23"/>
        <end position="224"/>
    </location>
</feature>
<sequence length="224" mass="26169">QGMLQGLYRCLLICCFAVLATSNNEVDSERRKSIEYKLSEIFNRNDGGMFDEQSADTVVARHPNDVIEVNGYHVFFLEMSPPLKVFSCKNYRAMNLGQTVEVCDTFLSRRCVMDLRRVREFRKTIMFPDGNQPLTLDLICGLGTRCCEMGCCKNDLVEWFQISYKLLLIAAPFLILLLFLRVWIGRDEAPPPRKLPSQERRLEMYREELEEQLRKCHRVLEGRR</sequence>
<feature type="non-terminal residue" evidence="3">
    <location>
        <position position="1"/>
    </location>
</feature>
<dbReference type="EMBL" id="BTSX01000003">
    <property type="protein sequence ID" value="GMS88268.1"/>
    <property type="molecule type" value="Genomic_DNA"/>
</dbReference>
<evidence type="ECO:0000313" key="4">
    <source>
        <dbReference type="Proteomes" id="UP001432027"/>
    </source>
</evidence>
<evidence type="ECO:0000256" key="2">
    <source>
        <dbReference type="SAM" id="SignalP"/>
    </source>
</evidence>